<reference evidence="3" key="1">
    <citation type="submission" date="2017-01" db="EMBL/GenBank/DDBJ databases">
        <authorList>
            <person name="Varghese N."/>
            <person name="Submissions S."/>
        </authorList>
    </citation>
    <scope>NUCLEOTIDE SEQUENCE [LARGE SCALE GENOMIC DNA]</scope>
    <source>
        <strain evidence="3">LP100</strain>
    </source>
</reference>
<gene>
    <name evidence="2" type="ORF">SAMN05444128_2937</name>
</gene>
<dbReference type="RefSeq" id="WP_076670388.1">
    <property type="nucleotide sequence ID" value="NZ_FTPP01000002.1"/>
</dbReference>
<evidence type="ECO:0008006" key="4">
    <source>
        <dbReference type="Google" id="ProtNLM"/>
    </source>
</evidence>
<keyword evidence="1" id="KW-1133">Transmembrane helix</keyword>
<keyword evidence="1" id="KW-0812">Transmembrane</keyword>
<name>A0A1R3XME3_9BACT</name>
<proteinExistence type="predicted"/>
<dbReference type="AlphaFoldDB" id="A0A1R3XME3"/>
<evidence type="ECO:0000313" key="3">
    <source>
        <dbReference type="Proteomes" id="UP000187181"/>
    </source>
</evidence>
<dbReference type="Proteomes" id="UP000187181">
    <property type="component" value="Unassembled WGS sequence"/>
</dbReference>
<keyword evidence="3" id="KW-1185">Reference proteome</keyword>
<evidence type="ECO:0000313" key="2">
    <source>
        <dbReference type="EMBL" id="SIT92745.1"/>
    </source>
</evidence>
<sequence length="130" mass="14216">MKTTTMIAIARVLLGAIFTFAGLNGFLYLLGIEPIGATSLHVPFMQVLVSTPFVFVPLKTLELVAGIMLLTNRFVLLALLILLPIGTNILLFHLFADPSLLVNGIVVMVLLGLLLFHYRKHYAGLLVSKL</sequence>
<accession>A0A1R3XME3</accession>
<feature type="transmembrane region" description="Helical" evidence="1">
    <location>
        <begin position="44"/>
        <end position="67"/>
    </location>
</feature>
<protein>
    <recommendedName>
        <fullName evidence="4">DoxX protein</fullName>
    </recommendedName>
</protein>
<keyword evidence="1" id="KW-0472">Membrane</keyword>
<feature type="transmembrane region" description="Helical" evidence="1">
    <location>
        <begin position="100"/>
        <end position="118"/>
    </location>
</feature>
<dbReference type="EMBL" id="FTPP01000002">
    <property type="protein sequence ID" value="SIT92745.1"/>
    <property type="molecule type" value="Genomic_DNA"/>
</dbReference>
<dbReference type="OrthoDB" id="8161897at2"/>
<feature type="transmembrane region" description="Helical" evidence="1">
    <location>
        <begin position="12"/>
        <end position="32"/>
    </location>
</feature>
<feature type="transmembrane region" description="Helical" evidence="1">
    <location>
        <begin position="74"/>
        <end position="94"/>
    </location>
</feature>
<organism evidence="2 3">
    <name type="scientific">Pontibacter indicus</name>
    <dbReference type="NCBI Taxonomy" id="1317125"/>
    <lineage>
        <taxon>Bacteria</taxon>
        <taxon>Pseudomonadati</taxon>
        <taxon>Bacteroidota</taxon>
        <taxon>Cytophagia</taxon>
        <taxon>Cytophagales</taxon>
        <taxon>Hymenobacteraceae</taxon>
        <taxon>Pontibacter</taxon>
    </lineage>
</organism>
<evidence type="ECO:0000256" key="1">
    <source>
        <dbReference type="SAM" id="Phobius"/>
    </source>
</evidence>